<dbReference type="PANTHER" id="PTHR23176:SF129">
    <property type="entry name" value="RHO GTPASE ACTIVATING PROTEIN AT 16F, ISOFORM E-RELATED"/>
    <property type="match status" value="1"/>
</dbReference>
<feature type="compositionally biased region" description="Basic residues" evidence="2">
    <location>
        <begin position="349"/>
        <end position="360"/>
    </location>
</feature>
<feature type="domain" description="Rho-GAP" evidence="3">
    <location>
        <begin position="59"/>
        <end position="247"/>
    </location>
</feature>
<feature type="region of interest" description="Disordered" evidence="2">
    <location>
        <begin position="299"/>
        <end position="360"/>
    </location>
</feature>
<dbReference type="Proteomes" id="UP001174909">
    <property type="component" value="Unassembled WGS sequence"/>
</dbReference>
<organism evidence="4 5">
    <name type="scientific">Geodia barretti</name>
    <name type="common">Barrett's horny sponge</name>
    <dbReference type="NCBI Taxonomy" id="519541"/>
    <lineage>
        <taxon>Eukaryota</taxon>
        <taxon>Metazoa</taxon>
        <taxon>Porifera</taxon>
        <taxon>Demospongiae</taxon>
        <taxon>Heteroscleromorpha</taxon>
        <taxon>Tetractinellida</taxon>
        <taxon>Astrophorina</taxon>
        <taxon>Geodiidae</taxon>
        <taxon>Geodia</taxon>
    </lineage>
</organism>
<dbReference type="Gene3D" id="1.10.555.10">
    <property type="entry name" value="Rho GTPase activation protein"/>
    <property type="match status" value="1"/>
</dbReference>
<keyword evidence="5" id="KW-1185">Reference proteome</keyword>
<feature type="region of interest" description="Disordered" evidence="2">
    <location>
        <begin position="248"/>
        <end position="286"/>
    </location>
</feature>
<evidence type="ECO:0000256" key="1">
    <source>
        <dbReference type="ARBA" id="ARBA00022468"/>
    </source>
</evidence>
<dbReference type="EMBL" id="CASHTH010003042">
    <property type="protein sequence ID" value="CAI8039455.1"/>
    <property type="molecule type" value="Genomic_DNA"/>
</dbReference>
<dbReference type="AlphaFoldDB" id="A0AA35T0D5"/>
<feature type="compositionally biased region" description="Pro residues" evidence="2">
    <location>
        <begin position="326"/>
        <end position="335"/>
    </location>
</feature>
<dbReference type="PANTHER" id="PTHR23176">
    <property type="entry name" value="RHO/RAC/CDC GTPASE-ACTIVATING PROTEIN"/>
    <property type="match status" value="1"/>
</dbReference>
<proteinExistence type="predicted"/>
<protein>
    <submittedName>
        <fullName evidence="4">Protein FAM13A</fullName>
    </submittedName>
</protein>
<dbReference type="GO" id="GO:0005737">
    <property type="term" value="C:cytoplasm"/>
    <property type="evidence" value="ECO:0007669"/>
    <property type="project" value="TreeGrafter"/>
</dbReference>
<evidence type="ECO:0000313" key="4">
    <source>
        <dbReference type="EMBL" id="CAI8039455.1"/>
    </source>
</evidence>
<feature type="compositionally biased region" description="Basic and acidic residues" evidence="2">
    <location>
        <begin position="258"/>
        <end position="274"/>
    </location>
</feature>
<dbReference type="SMART" id="SM00324">
    <property type="entry name" value="RhoGAP"/>
    <property type="match status" value="1"/>
</dbReference>
<reference evidence="4" key="1">
    <citation type="submission" date="2023-03" db="EMBL/GenBank/DDBJ databases">
        <authorList>
            <person name="Steffen K."/>
            <person name="Cardenas P."/>
        </authorList>
    </citation>
    <scope>NUCLEOTIDE SEQUENCE</scope>
</reference>
<keyword evidence="1" id="KW-0343">GTPase activation</keyword>
<accession>A0AA35T0D5</accession>
<dbReference type="SUPFAM" id="SSF48350">
    <property type="entry name" value="GTPase activation domain, GAP"/>
    <property type="match status" value="1"/>
</dbReference>
<name>A0AA35T0D5_GEOBA</name>
<dbReference type="InterPro" id="IPR000198">
    <property type="entry name" value="RhoGAP_dom"/>
</dbReference>
<evidence type="ECO:0000313" key="5">
    <source>
        <dbReference type="Proteomes" id="UP001174909"/>
    </source>
</evidence>
<sequence>MRSSASHDGLQQISSGGGGFSRVKNLRNLIANSPLRRRRILSQSIDSGLPTAGRGVFGVPLVTLVTSEGADVPKIIRRVVEHVDKYGLKEEGVYRINGSAKTIEKLKASFNAVGDADFTDVDVAAIAGLLKLFLRELPAPVIPPDIEAKMVDIQQKHPGEMTEQAGSLLRDCLSQLPAIELAVFKYIVNHLSRVAQHSGFNKMTAVALSIVFGPGIFHCGGGLEGMRLQGYANSVLCRFVAHNSTLFQPSSSVVSPERPTRPEPYTEHIRKKEGSPLSPEARSHERGLYAERSVDEAMDQSSDSLYFTPPSPHTLQVSSPSTPLSPTSPPLPPSSSSPSPDETPLKRQQPVKKGKHSVIR</sequence>
<dbReference type="Pfam" id="PF00620">
    <property type="entry name" value="RhoGAP"/>
    <property type="match status" value="1"/>
</dbReference>
<gene>
    <name evidence="4" type="ORF">GBAR_LOCUS21949</name>
</gene>
<evidence type="ECO:0000256" key="2">
    <source>
        <dbReference type="SAM" id="MobiDB-lite"/>
    </source>
</evidence>
<dbReference type="GO" id="GO:0007165">
    <property type="term" value="P:signal transduction"/>
    <property type="evidence" value="ECO:0007669"/>
    <property type="project" value="InterPro"/>
</dbReference>
<dbReference type="InterPro" id="IPR050729">
    <property type="entry name" value="Rho-GAP"/>
</dbReference>
<dbReference type="InterPro" id="IPR008936">
    <property type="entry name" value="Rho_GTPase_activation_prot"/>
</dbReference>
<dbReference type="GO" id="GO:0005096">
    <property type="term" value="F:GTPase activator activity"/>
    <property type="evidence" value="ECO:0007669"/>
    <property type="project" value="UniProtKB-KW"/>
</dbReference>
<dbReference type="CDD" id="cd00159">
    <property type="entry name" value="RhoGAP"/>
    <property type="match status" value="1"/>
</dbReference>
<evidence type="ECO:0000259" key="3">
    <source>
        <dbReference type="PROSITE" id="PS50238"/>
    </source>
</evidence>
<dbReference type="PROSITE" id="PS50238">
    <property type="entry name" value="RHOGAP"/>
    <property type="match status" value="1"/>
</dbReference>
<comment type="caution">
    <text evidence="4">The sequence shown here is derived from an EMBL/GenBank/DDBJ whole genome shotgun (WGS) entry which is preliminary data.</text>
</comment>